<keyword evidence="5" id="KW-0964">Secreted</keyword>
<keyword evidence="8" id="KW-0442">Lipid degradation</keyword>
<comment type="subcellular location">
    <subcellularLocation>
        <location evidence="3">Secreted</location>
    </subcellularLocation>
</comment>
<evidence type="ECO:0000256" key="2">
    <source>
        <dbReference type="ARBA" id="ARBA00001913"/>
    </source>
</evidence>
<comment type="cofactor">
    <cofactor evidence="2">
        <name>Ca(2+)</name>
        <dbReference type="ChEBI" id="CHEBI:29108"/>
    </cofactor>
</comment>
<dbReference type="GO" id="GO:0004623">
    <property type="term" value="F:phospholipase A2 activity"/>
    <property type="evidence" value="ECO:0007669"/>
    <property type="project" value="UniProtKB-EC"/>
</dbReference>
<evidence type="ECO:0000256" key="6">
    <source>
        <dbReference type="ARBA" id="ARBA00022801"/>
    </source>
</evidence>
<dbReference type="EMBL" id="GEMQ01000073">
    <property type="protein sequence ID" value="JAT91116.1"/>
    <property type="molecule type" value="Transcribed_RNA"/>
</dbReference>
<evidence type="ECO:0000256" key="10">
    <source>
        <dbReference type="ARBA" id="ARBA00023145"/>
    </source>
</evidence>
<feature type="domain" description="Phospholipase A2-like central" evidence="11">
    <location>
        <begin position="1"/>
        <end position="96"/>
    </location>
</feature>
<dbReference type="GO" id="GO:0016042">
    <property type="term" value="P:lipid catabolic process"/>
    <property type="evidence" value="ECO:0007669"/>
    <property type="project" value="UniProtKB-KW"/>
</dbReference>
<accession>A0A1E1WWE7</accession>
<dbReference type="GO" id="GO:0006644">
    <property type="term" value="P:phospholipid metabolic process"/>
    <property type="evidence" value="ECO:0007669"/>
    <property type="project" value="InterPro"/>
</dbReference>
<comment type="catalytic activity">
    <reaction evidence="1">
        <text>a 1,2-diacyl-sn-glycero-3-phosphocholine + H2O = a 1-acyl-sn-glycero-3-phosphocholine + a fatty acid + H(+)</text>
        <dbReference type="Rhea" id="RHEA:15801"/>
        <dbReference type="ChEBI" id="CHEBI:15377"/>
        <dbReference type="ChEBI" id="CHEBI:15378"/>
        <dbReference type="ChEBI" id="CHEBI:28868"/>
        <dbReference type="ChEBI" id="CHEBI:57643"/>
        <dbReference type="ChEBI" id="CHEBI:58168"/>
        <dbReference type="EC" id="3.1.1.4"/>
    </reaction>
</comment>
<evidence type="ECO:0000256" key="9">
    <source>
        <dbReference type="ARBA" id="ARBA00023098"/>
    </source>
</evidence>
<dbReference type="GO" id="GO:0005576">
    <property type="term" value="C:extracellular region"/>
    <property type="evidence" value="ECO:0007669"/>
    <property type="project" value="UniProtKB-SubCell"/>
</dbReference>
<feature type="non-terminal residue" evidence="12">
    <location>
        <position position="1"/>
    </location>
</feature>
<evidence type="ECO:0000256" key="5">
    <source>
        <dbReference type="ARBA" id="ARBA00022525"/>
    </source>
</evidence>
<sequence>IFPGTKWCGIGNIASSYDDLGWLSSTDKCCRQHDFCKPEIISGETKYNLTNDGIGTRKGCECDEEFRNCLFKTKCFSAYGIGEIFFSDILNNYCLRCTHNGSESNDSRNEKNYFFAS</sequence>
<comment type="similarity">
    <text evidence="4">Belongs to the phospholipase A2 family. Group III subfamily.</text>
</comment>
<proteinExistence type="inferred from homology"/>
<dbReference type="InterPro" id="IPR016090">
    <property type="entry name" value="PLA2-like_dom"/>
</dbReference>
<evidence type="ECO:0000313" key="12">
    <source>
        <dbReference type="EMBL" id="JAT91116.1"/>
    </source>
</evidence>
<dbReference type="Pfam" id="PF05826">
    <property type="entry name" value="Phospholip_A2_2"/>
    <property type="match status" value="1"/>
</dbReference>
<keyword evidence="7" id="KW-0106">Calcium</keyword>
<dbReference type="InterPro" id="IPR033113">
    <property type="entry name" value="PLA2_histidine"/>
</dbReference>
<dbReference type="InterPro" id="IPR036444">
    <property type="entry name" value="PLipase_A2_dom_sf"/>
</dbReference>
<reference evidence="12" key="1">
    <citation type="submission" date="2015-08" db="EMBL/GenBank/DDBJ databases">
        <title>Proteomic endorsed transcriptomic profile of the venom gland from Tityus obscurus.</title>
        <authorList>
            <person name="Oliveira U.C."/>
            <person name="Nishiyama M.Y.Jr."/>
            <person name="Santos M.B."/>
            <person name="Silva A.P."/>
            <person name="Chalkidis H.M."/>
            <person name="Imberg A.S."/>
            <person name="Candido D.M."/>
            <person name="Yamanouye N."/>
            <person name="Dorce V.A."/>
            <person name="Junqueira-de-Azevedo I.L."/>
        </authorList>
    </citation>
    <scope>NUCLEOTIDE SEQUENCE</scope>
    <source>
        <tissue evidence="12">Telson</tissue>
    </source>
</reference>
<evidence type="ECO:0000256" key="3">
    <source>
        <dbReference type="ARBA" id="ARBA00004613"/>
    </source>
</evidence>
<name>A0A1E1WWE7_TITOB</name>
<dbReference type="GO" id="GO:0050482">
    <property type="term" value="P:arachidonate secretion"/>
    <property type="evidence" value="ECO:0007669"/>
    <property type="project" value="InterPro"/>
</dbReference>
<evidence type="ECO:0000256" key="4">
    <source>
        <dbReference type="ARBA" id="ARBA00009659"/>
    </source>
</evidence>
<evidence type="ECO:0000256" key="1">
    <source>
        <dbReference type="ARBA" id="ARBA00001604"/>
    </source>
</evidence>
<evidence type="ECO:0000256" key="8">
    <source>
        <dbReference type="ARBA" id="ARBA00022963"/>
    </source>
</evidence>
<protein>
    <submittedName>
        <fullName evidence="12">Putative phospholipase A2</fullName>
    </submittedName>
</protein>
<evidence type="ECO:0000259" key="11">
    <source>
        <dbReference type="Pfam" id="PF05826"/>
    </source>
</evidence>
<dbReference type="PROSITE" id="PS00118">
    <property type="entry name" value="PA2_HIS"/>
    <property type="match status" value="1"/>
</dbReference>
<dbReference type="Gene3D" id="1.20.90.10">
    <property type="entry name" value="Phospholipase A2 domain"/>
    <property type="match status" value="1"/>
</dbReference>
<organism evidence="12">
    <name type="scientific">Tityus obscurus</name>
    <name type="common">Amazonian scorpion</name>
    <name type="synonym">Tityus cambridgei</name>
    <dbReference type="NCBI Taxonomy" id="1221240"/>
    <lineage>
        <taxon>Eukaryota</taxon>
        <taxon>Metazoa</taxon>
        <taxon>Ecdysozoa</taxon>
        <taxon>Arthropoda</taxon>
        <taxon>Chelicerata</taxon>
        <taxon>Arachnida</taxon>
        <taxon>Scorpiones</taxon>
        <taxon>Buthida</taxon>
        <taxon>Buthoidea</taxon>
        <taxon>Buthidae</taxon>
        <taxon>Tityus</taxon>
    </lineage>
</organism>
<dbReference type="PANTHER" id="PTHR12253">
    <property type="entry name" value="RH14732P"/>
    <property type="match status" value="1"/>
</dbReference>
<keyword evidence="6" id="KW-0378">Hydrolase</keyword>
<evidence type="ECO:0000256" key="7">
    <source>
        <dbReference type="ARBA" id="ARBA00022837"/>
    </source>
</evidence>
<dbReference type="SUPFAM" id="SSF48619">
    <property type="entry name" value="Phospholipase A2, PLA2"/>
    <property type="match status" value="1"/>
</dbReference>
<dbReference type="AlphaFoldDB" id="A0A1E1WWE7"/>
<keyword evidence="10" id="KW-0865">Zymogen</keyword>
<keyword evidence="9" id="KW-0443">Lipid metabolism</keyword>